<dbReference type="STRING" id="871652.SAMN04515673_1156"/>
<dbReference type="AlphaFoldDB" id="A0A1I6EME0"/>
<accession>A0A1I6EME0</accession>
<proteinExistence type="predicted"/>
<dbReference type="Proteomes" id="UP000199302">
    <property type="component" value="Unassembled WGS sequence"/>
</dbReference>
<dbReference type="OrthoDB" id="7859180at2"/>
<dbReference type="RefSeq" id="WP_092082359.1">
    <property type="nucleotide sequence ID" value="NZ_FOYI01000015.1"/>
</dbReference>
<organism evidence="1 2">
    <name type="scientific">Poseidonocella sedimentorum</name>
    <dbReference type="NCBI Taxonomy" id="871652"/>
    <lineage>
        <taxon>Bacteria</taxon>
        <taxon>Pseudomonadati</taxon>
        <taxon>Pseudomonadota</taxon>
        <taxon>Alphaproteobacteria</taxon>
        <taxon>Rhodobacterales</taxon>
        <taxon>Roseobacteraceae</taxon>
        <taxon>Poseidonocella</taxon>
    </lineage>
</organism>
<protein>
    <submittedName>
        <fullName evidence="1">Uncharacterized protein</fullName>
    </submittedName>
</protein>
<name>A0A1I6EME0_9RHOB</name>
<dbReference type="EMBL" id="FOYI01000015">
    <property type="protein sequence ID" value="SFR18880.1"/>
    <property type="molecule type" value="Genomic_DNA"/>
</dbReference>
<sequence>MNTTGMRGDTLDDLATLAIRLGREFQQAAHSVWLGGTSRDYGFVERTLRRLADRNPFDPCDEASLEAVRGILEADLRAEIQGTERRFFETHYDAAGQHGEVRDCEVYSPRGEELLAVQKVFESFLVARAQTLDRVAAERALLRLLAT</sequence>
<keyword evidence="2" id="KW-1185">Reference proteome</keyword>
<gene>
    <name evidence="1" type="ORF">SAMN04515673_1156</name>
</gene>
<evidence type="ECO:0000313" key="2">
    <source>
        <dbReference type="Proteomes" id="UP000199302"/>
    </source>
</evidence>
<evidence type="ECO:0000313" key="1">
    <source>
        <dbReference type="EMBL" id="SFR18880.1"/>
    </source>
</evidence>
<reference evidence="1 2" key="1">
    <citation type="submission" date="2016-10" db="EMBL/GenBank/DDBJ databases">
        <authorList>
            <person name="de Groot N.N."/>
        </authorList>
    </citation>
    <scope>NUCLEOTIDE SEQUENCE [LARGE SCALE GENOMIC DNA]</scope>
    <source>
        <strain evidence="2">KMM 9023,NRIC 0796,JCM 17311,KCTC 23692</strain>
    </source>
</reference>